<evidence type="ECO:0000313" key="3">
    <source>
        <dbReference type="Proteomes" id="UP000028525"/>
    </source>
</evidence>
<comment type="caution">
    <text evidence="2">The sequence shown here is derived from an EMBL/GenBank/DDBJ whole genome shotgun (WGS) entry which is preliminary data.</text>
</comment>
<dbReference type="Gene3D" id="3.40.630.30">
    <property type="match status" value="1"/>
</dbReference>
<dbReference type="InterPro" id="IPR052777">
    <property type="entry name" value="Acetyltransferase_Enz"/>
</dbReference>
<proteinExistence type="predicted"/>
<sequence length="161" mass="18783">MKTEITVAYDNIREIKELFLEYTHMLVENDPDFAEYLKIQNYDSELEHLADKYGQPNGRLYIVKVENEAVGCIGLRKIDDDNCEMKRLYVKPAFRGNKIANKLVEQIIDDAKEIGYKSILLDTLPFLEGAIRLYKKLGFYEVESYNNSPMDNLVYLKLDLN</sequence>
<dbReference type="Proteomes" id="UP000028525">
    <property type="component" value="Unassembled WGS sequence"/>
</dbReference>
<dbReference type="PANTHER" id="PTHR43305">
    <property type="entry name" value="FAMILY N-ACETYLTRANSFERASE, PUTATIVE (AFU_ORTHOLOGUE AFUA_2G01380)-RELATED"/>
    <property type="match status" value="1"/>
</dbReference>
<dbReference type="InterPro" id="IPR000182">
    <property type="entry name" value="GNAT_dom"/>
</dbReference>
<keyword evidence="3" id="KW-1185">Reference proteome</keyword>
<evidence type="ECO:0000259" key="1">
    <source>
        <dbReference type="PROSITE" id="PS51186"/>
    </source>
</evidence>
<name>A0A084JB78_9FIRM</name>
<dbReference type="OrthoDB" id="67353at2"/>
<evidence type="ECO:0000313" key="2">
    <source>
        <dbReference type="EMBL" id="KEZ86212.1"/>
    </source>
</evidence>
<dbReference type="PROSITE" id="PS51186">
    <property type="entry name" value="GNAT"/>
    <property type="match status" value="1"/>
</dbReference>
<protein>
    <submittedName>
        <fullName evidence="2">Acetyltransferase</fullName>
    </submittedName>
</protein>
<dbReference type="PANTHER" id="PTHR43305:SF1">
    <property type="entry name" value="FAMILY N-ACETYLTRANSFERASE, PUTATIVE (AFU_ORTHOLOGUE AFUA_2G01380)-RELATED"/>
    <property type="match status" value="1"/>
</dbReference>
<accession>A0A084JB78</accession>
<dbReference type="GO" id="GO:0016747">
    <property type="term" value="F:acyltransferase activity, transferring groups other than amino-acyl groups"/>
    <property type="evidence" value="ECO:0007669"/>
    <property type="project" value="InterPro"/>
</dbReference>
<feature type="domain" description="N-acetyltransferase" evidence="1">
    <location>
        <begin position="10"/>
        <end position="161"/>
    </location>
</feature>
<dbReference type="CDD" id="cd04301">
    <property type="entry name" value="NAT_SF"/>
    <property type="match status" value="1"/>
</dbReference>
<gene>
    <name evidence="2" type="ORF">IO98_23280</name>
</gene>
<organism evidence="2 3">
    <name type="scientific">Lacrimispora celerecrescens</name>
    <dbReference type="NCBI Taxonomy" id="29354"/>
    <lineage>
        <taxon>Bacteria</taxon>
        <taxon>Bacillati</taxon>
        <taxon>Bacillota</taxon>
        <taxon>Clostridia</taxon>
        <taxon>Lachnospirales</taxon>
        <taxon>Lachnospiraceae</taxon>
        <taxon>Lacrimispora</taxon>
    </lineage>
</organism>
<dbReference type="STRING" id="29354.IO98_23280"/>
<dbReference type="InterPro" id="IPR016181">
    <property type="entry name" value="Acyl_CoA_acyltransferase"/>
</dbReference>
<dbReference type="RefSeq" id="WP_038285032.1">
    <property type="nucleotide sequence ID" value="NZ_JPME01000047.1"/>
</dbReference>
<dbReference type="AlphaFoldDB" id="A0A084JB78"/>
<dbReference type="SUPFAM" id="SSF55729">
    <property type="entry name" value="Acyl-CoA N-acyltransferases (Nat)"/>
    <property type="match status" value="1"/>
</dbReference>
<keyword evidence="2" id="KW-0808">Transferase</keyword>
<reference evidence="2 3" key="1">
    <citation type="submission" date="2014-07" db="EMBL/GenBank/DDBJ databases">
        <title>Draft genome of Clostridium celerecrescens 152B isolated from sediments associated with methane hydrate from Krishna Godavari basin.</title>
        <authorList>
            <person name="Honkalas V.S."/>
            <person name="Dabir A.P."/>
            <person name="Arora P."/>
            <person name="Dhakephalkar P.K."/>
        </authorList>
    </citation>
    <scope>NUCLEOTIDE SEQUENCE [LARGE SCALE GENOMIC DNA]</scope>
    <source>
        <strain evidence="2 3">152B</strain>
    </source>
</reference>
<dbReference type="Pfam" id="PF00583">
    <property type="entry name" value="Acetyltransf_1"/>
    <property type="match status" value="1"/>
</dbReference>
<dbReference type="EMBL" id="JPME01000047">
    <property type="protein sequence ID" value="KEZ86212.1"/>
    <property type="molecule type" value="Genomic_DNA"/>
</dbReference>